<dbReference type="Pfam" id="PF13675">
    <property type="entry name" value="PilJ"/>
    <property type="match status" value="1"/>
</dbReference>
<dbReference type="GO" id="GO:0046983">
    <property type="term" value="F:protein dimerization activity"/>
    <property type="evidence" value="ECO:0007669"/>
    <property type="project" value="UniProtKB-UniRule"/>
</dbReference>
<dbReference type="InterPro" id="IPR036890">
    <property type="entry name" value="HATPase_C_sf"/>
</dbReference>
<evidence type="ECO:0000256" key="12">
    <source>
        <dbReference type="ARBA" id="ARBA00023012"/>
    </source>
</evidence>
<accession>A0A0C3DGY5</accession>
<dbReference type="RefSeq" id="WP_041155954.1">
    <property type="nucleotide sequence ID" value="NZ_CBCRVP010000002.1"/>
</dbReference>
<dbReference type="EC" id="2.7.13.3" evidence="14"/>
<dbReference type="InterPro" id="IPR005467">
    <property type="entry name" value="His_kinase_dom"/>
</dbReference>
<keyword evidence="10 14" id="KW-0067">ATP-binding</keyword>
<dbReference type="GO" id="GO:0000155">
    <property type="term" value="F:phosphorelay sensor kinase activity"/>
    <property type="evidence" value="ECO:0007669"/>
    <property type="project" value="UniProtKB-UniRule"/>
</dbReference>
<dbReference type="Proteomes" id="UP000031977">
    <property type="component" value="Unassembled WGS sequence"/>
</dbReference>
<dbReference type="SMART" id="SM00387">
    <property type="entry name" value="HATPase_c"/>
    <property type="match status" value="1"/>
</dbReference>
<comment type="subcellular location">
    <subcellularLocation>
        <location evidence="2">Cell inner membrane</location>
        <topology evidence="2">Multi-pass membrane protein</topology>
    </subcellularLocation>
</comment>
<evidence type="ECO:0000256" key="10">
    <source>
        <dbReference type="ARBA" id="ARBA00022840"/>
    </source>
</evidence>
<feature type="coiled-coil region" evidence="15">
    <location>
        <begin position="227"/>
        <end position="254"/>
    </location>
</feature>
<keyword evidence="20" id="KW-1185">Reference proteome</keyword>
<evidence type="ECO:0000256" key="4">
    <source>
        <dbReference type="ARBA" id="ARBA00022519"/>
    </source>
</evidence>
<dbReference type="SUPFAM" id="SSF158472">
    <property type="entry name" value="HAMP domain-like"/>
    <property type="match status" value="1"/>
</dbReference>
<comment type="catalytic activity">
    <reaction evidence="1 14">
        <text>ATP + protein L-histidine = ADP + protein N-phospho-L-histidine.</text>
        <dbReference type="EC" id="2.7.13.3"/>
    </reaction>
</comment>
<proteinExistence type="predicted"/>
<dbReference type="Gene3D" id="1.20.5.1930">
    <property type="match status" value="1"/>
</dbReference>
<evidence type="ECO:0000256" key="13">
    <source>
        <dbReference type="ARBA" id="ARBA00023136"/>
    </source>
</evidence>
<gene>
    <name evidence="19" type="ORF">SU60_13495</name>
</gene>
<evidence type="ECO:0000256" key="6">
    <source>
        <dbReference type="ARBA" id="ARBA00022679"/>
    </source>
</evidence>
<keyword evidence="13 14" id="KW-0472">Membrane</keyword>
<evidence type="ECO:0000256" key="2">
    <source>
        <dbReference type="ARBA" id="ARBA00004429"/>
    </source>
</evidence>
<dbReference type="CDD" id="cd16917">
    <property type="entry name" value="HATPase_UhpB-NarQ-NarX-like"/>
    <property type="match status" value="1"/>
</dbReference>
<dbReference type="InterPro" id="IPR011712">
    <property type="entry name" value="Sig_transdc_His_kin_sub3_dim/P"/>
</dbReference>
<evidence type="ECO:0000256" key="3">
    <source>
        <dbReference type="ARBA" id="ARBA00022475"/>
    </source>
</evidence>
<dbReference type="Pfam" id="PF07730">
    <property type="entry name" value="HisKA_3"/>
    <property type="match status" value="1"/>
</dbReference>
<dbReference type="PIRSF" id="PIRSF003167">
    <property type="entry name" value="STHK_NarX/NarQ"/>
    <property type="match status" value="1"/>
</dbReference>
<dbReference type="PROSITE" id="PS50885">
    <property type="entry name" value="HAMP"/>
    <property type="match status" value="1"/>
</dbReference>
<keyword evidence="12 14" id="KW-0902">Two-component regulatory system</keyword>
<keyword evidence="6 14" id="KW-0808">Transferase</keyword>
<dbReference type="EMBL" id="JXOK01000049">
    <property type="protein sequence ID" value="KIN10609.1"/>
    <property type="molecule type" value="Genomic_DNA"/>
</dbReference>
<keyword evidence="4 14" id="KW-0997">Cell inner membrane</keyword>
<evidence type="ECO:0000259" key="18">
    <source>
        <dbReference type="PROSITE" id="PS50885"/>
    </source>
</evidence>
<keyword evidence="3 14" id="KW-1003">Cell membrane</keyword>
<keyword evidence="11 16" id="KW-1133">Transmembrane helix</keyword>
<dbReference type="PROSITE" id="PS50109">
    <property type="entry name" value="HIS_KIN"/>
    <property type="match status" value="1"/>
</dbReference>
<feature type="domain" description="HAMP" evidence="18">
    <location>
        <begin position="176"/>
        <end position="228"/>
    </location>
</feature>
<dbReference type="Gene3D" id="6.10.340.10">
    <property type="match status" value="1"/>
</dbReference>
<evidence type="ECO:0000256" key="16">
    <source>
        <dbReference type="SAM" id="Phobius"/>
    </source>
</evidence>
<keyword evidence="7 16" id="KW-0812">Transmembrane</keyword>
<organism evidence="19 20">
    <name type="scientific">Vibrio mytili</name>
    <dbReference type="NCBI Taxonomy" id="50718"/>
    <lineage>
        <taxon>Bacteria</taxon>
        <taxon>Pseudomonadati</taxon>
        <taxon>Pseudomonadota</taxon>
        <taxon>Gammaproteobacteria</taxon>
        <taxon>Vibrionales</taxon>
        <taxon>Vibrionaceae</taxon>
        <taxon>Vibrio</taxon>
    </lineage>
</organism>
<evidence type="ECO:0000256" key="9">
    <source>
        <dbReference type="ARBA" id="ARBA00022777"/>
    </source>
</evidence>
<evidence type="ECO:0000256" key="7">
    <source>
        <dbReference type="ARBA" id="ARBA00022692"/>
    </source>
</evidence>
<feature type="transmembrane region" description="Helical" evidence="16">
    <location>
        <begin position="12"/>
        <end position="36"/>
    </location>
</feature>
<reference evidence="19 20" key="1">
    <citation type="submission" date="2015-01" db="EMBL/GenBank/DDBJ databases">
        <title>Draft genome of Vibrio mytili type strain CAIM 528.</title>
        <authorList>
            <person name="Gonzalez-Castillo A."/>
            <person name="Gomez-Gil B."/>
            <person name="Enciso-Ibarra J."/>
        </authorList>
    </citation>
    <scope>NUCLEOTIDE SEQUENCE [LARGE SCALE GENOMIC DNA]</scope>
    <source>
        <strain evidence="19 20">CAIM 528</strain>
    </source>
</reference>
<name>A0A0C3DGY5_9VIBR</name>
<sequence>MFRNIRKSVTHTIASAMVVILFLSVATVGFAIFTLASSLNDAEAVNVSGSMRMQSYRLAYDIYTQSVDYSSHIDTFEHSIYSPSMKSLQHWTVPEDITQDYHRLIERWQALKQVLKGDDPGQYQQLVAGFVEQIDGFVFKLQNYSEQKLINLAWVGGLGLGGILFASLFVVHFVRREVVRPLKALVFASEQIQNRTFNISLDVQSDNEMGILTKTFNRMATDLGKLYRGLEQAVDEKTRKLQQANQTLEVLYNSSTELAASRISQDNFQAILQHIASLEGIKAVKLEIEQLGEPNWILTEGEECCAECDDECHANPMTLDGEHLGYLYWKAGLPCPDETLIGNFVQILSRAVYYNRAQRQAEQILLMEERATIARELHDSLAQALSYLKIQVTLLKRSVKRLPDGTAIQQANSVIDELDTGLSAAYTQLRELLTTFRLTIKEGSFGQALHEMVNNLSEQTPAQIVLDNQLSSTELDAHQQVHLLQLIREAVVNAMKHAQATKIQIQCVDNNGHVRVSIEDDGIGFAHQENKINHYGMSIMQERAERLQANLEIAASTNNGCVVKLEFMNNKGPNSDSV</sequence>
<dbReference type="CDD" id="cd06225">
    <property type="entry name" value="HAMP"/>
    <property type="match status" value="1"/>
</dbReference>
<dbReference type="PANTHER" id="PTHR24421">
    <property type="entry name" value="NITRATE/NITRITE SENSOR PROTEIN NARX-RELATED"/>
    <property type="match status" value="1"/>
</dbReference>
<dbReference type="STRING" id="50718.SU60_13495"/>
<evidence type="ECO:0000256" key="8">
    <source>
        <dbReference type="ARBA" id="ARBA00022741"/>
    </source>
</evidence>
<dbReference type="Pfam" id="PF02518">
    <property type="entry name" value="HATPase_c"/>
    <property type="match status" value="1"/>
</dbReference>
<dbReference type="NCBIfam" id="NF008184">
    <property type="entry name" value="PRK10935.1"/>
    <property type="match status" value="1"/>
</dbReference>
<evidence type="ECO:0000256" key="15">
    <source>
        <dbReference type="SAM" id="Coils"/>
    </source>
</evidence>
<dbReference type="InterPro" id="IPR042295">
    <property type="entry name" value="NarX-like_N_sf"/>
</dbReference>
<evidence type="ECO:0000256" key="1">
    <source>
        <dbReference type="ARBA" id="ARBA00000085"/>
    </source>
</evidence>
<dbReference type="SUPFAM" id="SSF55874">
    <property type="entry name" value="ATPase domain of HSP90 chaperone/DNA topoisomerase II/histidine kinase"/>
    <property type="match status" value="1"/>
</dbReference>
<feature type="domain" description="Histidine kinase" evidence="17">
    <location>
        <begin position="372"/>
        <end position="571"/>
    </location>
</feature>
<dbReference type="Gene3D" id="1.20.120.960">
    <property type="entry name" value="Histidine kinase NarX, sensor domain"/>
    <property type="match status" value="1"/>
</dbReference>
<dbReference type="InterPro" id="IPR050482">
    <property type="entry name" value="Sensor_HK_TwoCompSys"/>
</dbReference>
<dbReference type="PANTHER" id="PTHR24421:SF10">
    <property type="entry name" value="NITRATE_NITRITE SENSOR PROTEIN NARQ"/>
    <property type="match status" value="1"/>
</dbReference>
<protein>
    <recommendedName>
        <fullName evidence="14">Sensor protein</fullName>
        <ecNumber evidence="14">2.7.13.3</ecNumber>
    </recommendedName>
</protein>
<dbReference type="SMART" id="SM00304">
    <property type="entry name" value="HAMP"/>
    <property type="match status" value="1"/>
</dbReference>
<evidence type="ECO:0000313" key="19">
    <source>
        <dbReference type="EMBL" id="KIN10609.1"/>
    </source>
</evidence>
<dbReference type="GO" id="GO:0005886">
    <property type="term" value="C:plasma membrane"/>
    <property type="evidence" value="ECO:0007669"/>
    <property type="project" value="UniProtKB-SubCell"/>
</dbReference>
<dbReference type="InterPro" id="IPR029095">
    <property type="entry name" value="NarX-like_N"/>
</dbReference>
<dbReference type="Pfam" id="PF00672">
    <property type="entry name" value="HAMP"/>
    <property type="match status" value="1"/>
</dbReference>
<evidence type="ECO:0000256" key="14">
    <source>
        <dbReference type="PIRNR" id="PIRNR003167"/>
    </source>
</evidence>
<dbReference type="OrthoDB" id="9811306at2"/>
<dbReference type="InterPro" id="IPR003594">
    <property type="entry name" value="HATPase_dom"/>
</dbReference>
<dbReference type="GO" id="GO:0005524">
    <property type="term" value="F:ATP binding"/>
    <property type="evidence" value="ECO:0007669"/>
    <property type="project" value="UniProtKB-UniRule"/>
</dbReference>
<evidence type="ECO:0000256" key="5">
    <source>
        <dbReference type="ARBA" id="ARBA00022553"/>
    </source>
</evidence>
<evidence type="ECO:0000259" key="17">
    <source>
        <dbReference type="PROSITE" id="PS50109"/>
    </source>
</evidence>
<dbReference type="InterPro" id="IPR003660">
    <property type="entry name" value="HAMP_dom"/>
</dbReference>
<dbReference type="CDD" id="cd22899">
    <property type="entry name" value="NarQ_sensor"/>
    <property type="match status" value="1"/>
</dbReference>
<dbReference type="InterPro" id="IPR016380">
    <property type="entry name" value="Sig_transdc_His_kin_NarX/NarQ"/>
</dbReference>
<keyword evidence="9 14" id="KW-0418">Kinase</keyword>
<keyword evidence="8 14" id="KW-0547">Nucleotide-binding</keyword>
<keyword evidence="5" id="KW-0597">Phosphoprotein</keyword>
<dbReference type="Gene3D" id="3.30.565.10">
    <property type="entry name" value="Histidine kinase-like ATPase, C-terminal domain"/>
    <property type="match status" value="1"/>
</dbReference>
<evidence type="ECO:0000313" key="20">
    <source>
        <dbReference type="Proteomes" id="UP000031977"/>
    </source>
</evidence>
<keyword evidence="15" id="KW-0175">Coiled coil</keyword>
<dbReference type="AlphaFoldDB" id="A0A0C3DGY5"/>
<evidence type="ECO:0000256" key="11">
    <source>
        <dbReference type="ARBA" id="ARBA00022989"/>
    </source>
</evidence>
<comment type="caution">
    <text evidence="19">The sequence shown here is derived from an EMBL/GenBank/DDBJ whole genome shotgun (WGS) entry which is preliminary data.</text>
</comment>
<feature type="transmembrane region" description="Helical" evidence="16">
    <location>
        <begin position="152"/>
        <end position="174"/>
    </location>
</feature>